<dbReference type="InterPro" id="IPR017853">
    <property type="entry name" value="GH"/>
</dbReference>
<proteinExistence type="inferred from homology"/>
<dbReference type="EMBL" id="NMUH01000204">
    <property type="protein sequence ID" value="MQL74384.1"/>
    <property type="molecule type" value="Genomic_DNA"/>
</dbReference>
<dbReference type="SUPFAM" id="SSF51445">
    <property type="entry name" value="(Trans)glycosidases"/>
    <property type="match status" value="1"/>
</dbReference>
<protein>
    <recommendedName>
        <fullName evidence="5">Beta-glucosidase</fullName>
    </recommendedName>
</protein>
<accession>A0A843TYI7</accession>
<evidence type="ECO:0000313" key="3">
    <source>
        <dbReference type="EMBL" id="MQL74384.1"/>
    </source>
</evidence>
<sequence length="80" mass="8935">MQISHLRVILTEGSINVQEDVNIMKEMGMDAYRFSISWSRILPNGSLSGGINRVGVAYYNRLIDELLSKGATKYACLQPT</sequence>
<dbReference type="Gene3D" id="3.20.20.80">
    <property type="entry name" value="Glycosidases"/>
    <property type="match status" value="1"/>
</dbReference>
<dbReference type="AlphaFoldDB" id="A0A843TYI7"/>
<dbReference type="PANTHER" id="PTHR10353">
    <property type="entry name" value="GLYCOSYL HYDROLASE"/>
    <property type="match status" value="1"/>
</dbReference>
<name>A0A843TYI7_COLES</name>
<comment type="similarity">
    <text evidence="1 2">Belongs to the glycosyl hydrolase 1 family.</text>
</comment>
<evidence type="ECO:0000256" key="1">
    <source>
        <dbReference type="ARBA" id="ARBA00010838"/>
    </source>
</evidence>
<reference evidence="3" key="1">
    <citation type="submission" date="2017-07" db="EMBL/GenBank/DDBJ databases">
        <title>Taro Niue Genome Assembly and Annotation.</title>
        <authorList>
            <person name="Atibalentja N."/>
            <person name="Keating K."/>
            <person name="Fields C.J."/>
        </authorList>
    </citation>
    <scope>NUCLEOTIDE SEQUENCE</scope>
    <source>
        <strain evidence="3">Niue_2</strain>
        <tissue evidence="3">Leaf</tissue>
    </source>
</reference>
<comment type="caution">
    <text evidence="3">The sequence shown here is derived from an EMBL/GenBank/DDBJ whole genome shotgun (WGS) entry which is preliminary data.</text>
</comment>
<dbReference type="GO" id="GO:0008422">
    <property type="term" value="F:beta-glucosidase activity"/>
    <property type="evidence" value="ECO:0007669"/>
    <property type="project" value="UniProtKB-ARBA"/>
</dbReference>
<dbReference type="Pfam" id="PF00232">
    <property type="entry name" value="Glyco_hydro_1"/>
    <property type="match status" value="1"/>
</dbReference>
<evidence type="ECO:0000256" key="2">
    <source>
        <dbReference type="RuleBase" id="RU003690"/>
    </source>
</evidence>
<gene>
    <name evidence="3" type="ORF">Taro_006745</name>
</gene>
<dbReference type="OrthoDB" id="65569at2759"/>
<dbReference type="InterPro" id="IPR001360">
    <property type="entry name" value="Glyco_hydro_1"/>
</dbReference>
<dbReference type="PANTHER" id="PTHR10353:SF154">
    <property type="entry name" value="BETA-GLUCOSIDASE 9-RELATED"/>
    <property type="match status" value="1"/>
</dbReference>
<evidence type="ECO:0000313" key="4">
    <source>
        <dbReference type="Proteomes" id="UP000652761"/>
    </source>
</evidence>
<organism evidence="3 4">
    <name type="scientific">Colocasia esculenta</name>
    <name type="common">Wild taro</name>
    <name type="synonym">Arum esculentum</name>
    <dbReference type="NCBI Taxonomy" id="4460"/>
    <lineage>
        <taxon>Eukaryota</taxon>
        <taxon>Viridiplantae</taxon>
        <taxon>Streptophyta</taxon>
        <taxon>Embryophyta</taxon>
        <taxon>Tracheophyta</taxon>
        <taxon>Spermatophyta</taxon>
        <taxon>Magnoliopsida</taxon>
        <taxon>Liliopsida</taxon>
        <taxon>Araceae</taxon>
        <taxon>Aroideae</taxon>
        <taxon>Colocasieae</taxon>
        <taxon>Colocasia</taxon>
    </lineage>
</organism>
<keyword evidence="4" id="KW-1185">Reference proteome</keyword>
<dbReference type="Proteomes" id="UP000652761">
    <property type="component" value="Unassembled WGS sequence"/>
</dbReference>
<dbReference type="GO" id="GO:0005975">
    <property type="term" value="P:carbohydrate metabolic process"/>
    <property type="evidence" value="ECO:0007669"/>
    <property type="project" value="InterPro"/>
</dbReference>
<evidence type="ECO:0008006" key="5">
    <source>
        <dbReference type="Google" id="ProtNLM"/>
    </source>
</evidence>